<dbReference type="GO" id="GO:0016020">
    <property type="term" value="C:membrane"/>
    <property type="evidence" value="ECO:0007669"/>
    <property type="project" value="UniProtKB-SubCell"/>
</dbReference>
<comment type="subcellular location">
    <subcellularLocation>
        <location evidence="1">Membrane</location>
        <topology evidence="1">Multi-pass membrane protein</topology>
    </subcellularLocation>
</comment>
<dbReference type="Proteomes" id="UP000759131">
    <property type="component" value="Unassembled WGS sequence"/>
</dbReference>
<evidence type="ECO:0000256" key="10">
    <source>
        <dbReference type="ARBA" id="ARBA00023303"/>
    </source>
</evidence>
<keyword evidence="2" id="KW-0813">Transport</keyword>
<dbReference type="EMBL" id="OC880817">
    <property type="protein sequence ID" value="CAD7641969.1"/>
    <property type="molecule type" value="Genomic_DNA"/>
</dbReference>
<keyword evidence="9" id="KW-1071">Ligand-gated ion channel</keyword>
<feature type="domain" description="Ionotropic glutamate receptor L-glutamate and glycine-binding" evidence="12">
    <location>
        <begin position="10"/>
        <end position="80"/>
    </location>
</feature>
<gene>
    <name evidence="13" type="ORF">OSB1V03_LOCUS18924</name>
</gene>
<reference evidence="13" key="1">
    <citation type="submission" date="2020-11" db="EMBL/GenBank/DDBJ databases">
        <authorList>
            <person name="Tran Van P."/>
        </authorList>
    </citation>
    <scope>NUCLEOTIDE SEQUENCE</scope>
</reference>
<keyword evidence="4 11" id="KW-1133">Transmembrane helix</keyword>
<evidence type="ECO:0000256" key="1">
    <source>
        <dbReference type="ARBA" id="ARBA00004141"/>
    </source>
</evidence>
<evidence type="ECO:0000256" key="8">
    <source>
        <dbReference type="ARBA" id="ARBA00023180"/>
    </source>
</evidence>
<evidence type="ECO:0000256" key="7">
    <source>
        <dbReference type="ARBA" id="ARBA00023170"/>
    </source>
</evidence>
<proteinExistence type="predicted"/>
<dbReference type="OrthoDB" id="8195814at2759"/>
<evidence type="ECO:0000259" key="12">
    <source>
        <dbReference type="Pfam" id="PF10613"/>
    </source>
</evidence>
<keyword evidence="6 11" id="KW-0472">Membrane</keyword>
<feature type="transmembrane region" description="Helical" evidence="11">
    <location>
        <begin position="118"/>
        <end position="137"/>
    </location>
</feature>
<protein>
    <recommendedName>
        <fullName evidence="12">Ionotropic glutamate receptor L-glutamate and glycine-binding domain-containing protein</fullName>
    </recommendedName>
</protein>
<dbReference type="SUPFAM" id="SSF53850">
    <property type="entry name" value="Periplasmic binding protein-like II"/>
    <property type="match status" value="1"/>
</dbReference>
<keyword evidence="3 11" id="KW-0812">Transmembrane</keyword>
<feature type="non-terminal residue" evidence="13">
    <location>
        <position position="160"/>
    </location>
</feature>
<evidence type="ECO:0000256" key="5">
    <source>
        <dbReference type="ARBA" id="ARBA00023065"/>
    </source>
</evidence>
<keyword evidence="5" id="KW-0406">Ion transport</keyword>
<evidence type="ECO:0000256" key="2">
    <source>
        <dbReference type="ARBA" id="ARBA00022448"/>
    </source>
</evidence>
<evidence type="ECO:0000256" key="4">
    <source>
        <dbReference type="ARBA" id="ARBA00022989"/>
    </source>
</evidence>
<dbReference type="Pfam" id="PF10613">
    <property type="entry name" value="Lig_chan-Glu_bd"/>
    <property type="match status" value="1"/>
</dbReference>
<keyword evidence="14" id="KW-1185">Reference proteome</keyword>
<sequence length="160" mass="17836">MYIWDPFTSFIKINTTLTPTDTANFGTKLDNGSWDGLLGLVANNNCHISITPLEITNERRKNMIFSSVVMYEPYVILTNTDRNGRPQVTGYIGCVERRCIFHNLSLPLAHTGAHLKGVLCIVLVCVTLLTICFNSFIDSKLVVVDDYYAINTLDQLASNG</sequence>
<name>A0A7R9QEK3_9ACAR</name>
<dbReference type="GO" id="GO:0015276">
    <property type="term" value="F:ligand-gated monoatomic ion channel activity"/>
    <property type="evidence" value="ECO:0007669"/>
    <property type="project" value="InterPro"/>
</dbReference>
<evidence type="ECO:0000256" key="11">
    <source>
        <dbReference type="SAM" id="Phobius"/>
    </source>
</evidence>
<dbReference type="InterPro" id="IPR019594">
    <property type="entry name" value="Glu/Gly-bd"/>
</dbReference>
<accession>A0A7R9QEK3</accession>
<keyword evidence="10" id="KW-0407">Ion channel</keyword>
<dbReference type="Gene3D" id="3.40.190.10">
    <property type="entry name" value="Periplasmic binding protein-like II"/>
    <property type="match status" value="1"/>
</dbReference>
<organism evidence="13">
    <name type="scientific">Medioppia subpectinata</name>
    <dbReference type="NCBI Taxonomy" id="1979941"/>
    <lineage>
        <taxon>Eukaryota</taxon>
        <taxon>Metazoa</taxon>
        <taxon>Ecdysozoa</taxon>
        <taxon>Arthropoda</taxon>
        <taxon>Chelicerata</taxon>
        <taxon>Arachnida</taxon>
        <taxon>Acari</taxon>
        <taxon>Acariformes</taxon>
        <taxon>Sarcoptiformes</taxon>
        <taxon>Oribatida</taxon>
        <taxon>Brachypylina</taxon>
        <taxon>Oppioidea</taxon>
        <taxon>Oppiidae</taxon>
        <taxon>Medioppia</taxon>
    </lineage>
</organism>
<dbReference type="EMBL" id="CAJPIZ010026242">
    <property type="protein sequence ID" value="CAG2118974.1"/>
    <property type="molecule type" value="Genomic_DNA"/>
</dbReference>
<evidence type="ECO:0000256" key="6">
    <source>
        <dbReference type="ARBA" id="ARBA00023136"/>
    </source>
</evidence>
<evidence type="ECO:0000256" key="3">
    <source>
        <dbReference type="ARBA" id="ARBA00022692"/>
    </source>
</evidence>
<keyword evidence="7" id="KW-0675">Receptor</keyword>
<dbReference type="AlphaFoldDB" id="A0A7R9QEK3"/>
<evidence type="ECO:0000313" key="13">
    <source>
        <dbReference type="EMBL" id="CAD7641969.1"/>
    </source>
</evidence>
<keyword evidence="8" id="KW-0325">Glycoprotein</keyword>
<evidence type="ECO:0000313" key="14">
    <source>
        <dbReference type="Proteomes" id="UP000759131"/>
    </source>
</evidence>
<evidence type="ECO:0000256" key="9">
    <source>
        <dbReference type="ARBA" id="ARBA00023286"/>
    </source>
</evidence>